<dbReference type="GO" id="GO:0006351">
    <property type="term" value="P:DNA-templated transcription"/>
    <property type="evidence" value="ECO:0007669"/>
    <property type="project" value="InterPro"/>
</dbReference>
<dbReference type="InterPro" id="IPR036388">
    <property type="entry name" value="WH-like_DNA-bd_sf"/>
</dbReference>
<reference evidence="2 3" key="1">
    <citation type="submission" date="2018-01" db="EMBL/GenBank/DDBJ databases">
        <title>Complete genome sequences of 14 Citrobacter spp. isolated from plant in Canada.</title>
        <authorList>
            <person name="Bhandare S.G."/>
            <person name="Colavecchio A."/>
            <person name="Jeukens J."/>
            <person name="Emond-Rheault J.-G."/>
            <person name="Freschi L."/>
            <person name="Hamel J."/>
            <person name="Kukavica-Ibrulj I."/>
            <person name="Levesque R."/>
            <person name="Goodridge L."/>
        </authorList>
    </citation>
    <scope>NUCLEOTIDE SEQUENCE [LARGE SCALE GENOMIC DNA]</scope>
    <source>
        <strain evidence="2 3">S1285</strain>
    </source>
</reference>
<name>A0A2S4RXS1_CITAM</name>
<organism evidence="2 3">
    <name type="scientific">Citrobacter amalonaticus</name>
    <dbReference type="NCBI Taxonomy" id="35703"/>
    <lineage>
        <taxon>Bacteria</taxon>
        <taxon>Pseudomonadati</taxon>
        <taxon>Pseudomonadota</taxon>
        <taxon>Gammaproteobacteria</taxon>
        <taxon>Enterobacterales</taxon>
        <taxon>Enterobacteriaceae</taxon>
        <taxon>Citrobacter</taxon>
    </lineage>
</organism>
<feature type="region of interest" description="Disordered" evidence="1">
    <location>
        <begin position="107"/>
        <end position="127"/>
    </location>
</feature>
<sequence>MNTLQTVGTVRGGQSNHGDFYMPAEIRHLGGMPLYRAVAWWGLLTGKAFSREQVCQAFRVDQRRASGVLNYLCHRYHHDDITFESYSRHLPGGHRQLTIRILAVKESAKRPASPTPSTPRRRSIPTGDNADRLMARWLLSRPSGNDEARLAAWKAACPVPEDAL</sequence>
<evidence type="ECO:0000256" key="1">
    <source>
        <dbReference type="SAM" id="MobiDB-lite"/>
    </source>
</evidence>
<dbReference type="InterPro" id="IPR020357">
    <property type="entry name" value="Tscrpt_reg_CaiF/GrlA"/>
</dbReference>
<evidence type="ECO:0000313" key="2">
    <source>
        <dbReference type="EMBL" id="POU65265.1"/>
    </source>
</evidence>
<dbReference type="EMBL" id="PQLX01000004">
    <property type="protein sequence ID" value="POU65265.1"/>
    <property type="molecule type" value="Genomic_DNA"/>
</dbReference>
<gene>
    <name evidence="2" type="ORF">C3430_13850</name>
</gene>
<dbReference type="Pfam" id="PF07180">
    <property type="entry name" value="CaiF_GrlA"/>
    <property type="match status" value="1"/>
</dbReference>
<dbReference type="Proteomes" id="UP000237003">
    <property type="component" value="Unassembled WGS sequence"/>
</dbReference>
<protein>
    <submittedName>
        <fullName evidence="2">CaiF/GrlA family transcriptional regulator</fullName>
    </submittedName>
</protein>
<dbReference type="Gene3D" id="1.10.10.10">
    <property type="entry name" value="Winged helix-like DNA-binding domain superfamily/Winged helix DNA-binding domain"/>
    <property type="match status" value="1"/>
</dbReference>
<evidence type="ECO:0000313" key="3">
    <source>
        <dbReference type="Proteomes" id="UP000237003"/>
    </source>
</evidence>
<accession>A0A2S4RXS1</accession>
<proteinExistence type="predicted"/>
<dbReference type="RefSeq" id="WP_103778199.1">
    <property type="nucleotide sequence ID" value="NZ_PQLX01000004.1"/>
</dbReference>
<dbReference type="AlphaFoldDB" id="A0A2S4RXS1"/>
<comment type="caution">
    <text evidence="2">The sequence shown here is derived from an EMBL/GenBank/DDBJ whole genome shotgun (WGS) entry which is preliminary data.</text>
</comment>
<dbReference type="OrthoDB" id="6631123at2"/>